<dbReference type="SUPFAM" id="SSF57903">
    <property type="entry name" value="FYVE/PHD zinc finger"/>
    <property type="match status" value="1"/>
</dbReference>
<dbReference type="InterPro" id="IPR011011">
    <property type="entry name" value="Znf_FYVE_PHD"/>
</dbReference>
<accession>A0A8T2NFU7</accession>
<dbReference type="EMBL" id="JAFBMS010000102">
    <property type="protein sequence ID" value="KAG9336572.1"/>
    <property type="molecule type" value="Genomic_DNA"/>
</dbReference>
<dbReference type="PANTHER" id="PTHR13513">
    <property type="entry name" value="E3 UBIQUITIN-PROTEIN LIGASE UBR7"/>
    <property type="match status" value="1"/>
</dbReference>
<reference evidence="2" key="1">
    <citation type="thesis" date="2021" institute="BYU ScholarsArchive" country="Provo, UT, USA">
        <title>Applications of and Algorithms for Genome Assembly and Genomic Analyses with an Emphasis on Marine Teleosts.</title>
        <authorList>
            <person name="Pickett B.D."/>
        </authorList>
    </citation>
    <scope>NUCLEOTIDE SEQUENCE</scope>
    <source>
        <strain evidence="2">HI-2016</strain>
    </source>
</reference>
<comment type="caution">
    <text evidence="2">The sequence shown here is derived from an EMBL/GenBank/DDBJ whole genome shotgun (WGS) entry which is preliminary data.</text>
</comment>
<dbReference type="InterPro" id="IPR040204">
    <property type="entry name" value="UBR7"/>
</dbReference>
<proteinExistence type="predicted"/>
<keyword evidence="3" id="KW-1185">Reference proteome</keyword>
<dbReference type="AlphaFoldDB" id="A0A8T2NFU7"/>
<feature type="region of interest" description="Disordered" evidence="1">
    <location>
        <begin position="136"/>
        <end position="167"/>
    </location>
</feature>
<evidence type="ECO:0000313" key="3">
    <source>
        <dbReference type="Proteomes" id="UP000824540"/>
    </source>
</evidence>
<dbReference type="GO" id="GO:0005737">
    <property type="term" value="C:cytoplasm"/>
    <property type="evidence" value="ECO:0007669"/>
    <property type="project" value="TreeGrafter"/>
</dbReference>
<dbReference type="CDD" id="cd15542">
    <property type="entry name" value="PHD_UBR7"/>
    <property type="match status" value="1"/>
</dbReference>
<organism evidence="2 3">
    <name type="scientific">Albula glossodonta</name>
    <name type="common">roundjaw bonefish</name>
    <dbReference type="NCBI Taxonomy" id="121402"/>
    <lineage>
        <taxon>Eukaryota</taxon>
        <taxon>Metazoa</taxon>
        <taxon>Chordata</taxon>
        <taxon>Craniata</taxon>
        <taxon>Vertebrata</taxon>
        <taxon>Euteleostomi</taxon>
        <taxon>Actinopterygii</taxon>
        <taxon>Neopterygii</taxon>
        <taxon>Teleostei</taxon>
        <taxon>Albuliformes</taxon>
        <taxon>Albulidae</taxon>
        <taxon>Albula</taxon>
    </lineage>
</organism>
<sequence>MAVHVEDEHIVSLVDVLQKEEDIENEAFAVLGGSDPEKCSYPRILDEMIQCIICEDWFHCKHLGCEVAECEELQEMVCESCMNKAPLLWTYASHLAVTKVSPCETEVEVNVEEDDMKKEENIKDHCADGGEKLSTRLSSVEEKSATNGKVSTKRSHQEMQGSPLENKPKKVECKLQRMEGKGLVRPRKGAVFWPYVWRSKLCTCINCKKAYVEVGVPFLLDESDTVLAYENRAKAELETDALMSTLNRLDHVQQLEIIYEYNDMKTELKDYLQRFAEEGKVVTPTDIQNFFEELQSRKRQRTNEGQPFCS</sequence>
<dbReference type="GO" id="GO:0008270">
    <property type="term" value="F:zinc ion binding"/>
    <property type="evidence" value="ECO:0007669"/>
    <property type="project" value="InterPro"/>
</dbReference>
<name>A0A8T2NFU7_9TELE</name>
<dbReference type="GO" id="GO:0061630">
    <property type="term" value="F:ubiquitin protein ligase activity"/>
    <property type="evidence" value="ECO:0007669"/>
    <property type="project" value="InterPro"/>
</dbReference>
<gene>
    <name evidence="2" type="ORF">JZ751_002919</name>
</gene>
<dbReference type="Gene3D" id="3.30.40.10">
    <property type="entry name" value="Zinc/RING finger domain, C3HC4 (zinc finger)"/>
    <property type="match status" value="1"/>
</dbReference>
<protein>
    <recommendedName>
        <fullName evidence="4">E3 ubiquitin-protein ligase UBR7</fullName>
    </recommendedName>
</protein>
<dbReference type="PANTHER" id="PTHR13513:SF9">
    <property type="entry name" value="E3 UBIQUITIN-PROTEIN LIGASE UBR7-RELATED"/>
    <property type="match status" value="1"/>
</dbReference>
<evidence type="ECO:0008006" key="4">
    <source>
        <dbReference type="Google" id="ProtNLM"/>
    </source>
</evidence>
<dbReference type="InterPro" id="IPR013083">
    <property type="entry name" value="Znf_RING/FYVE/PHD"/>
</dbReference>
<evidence type="ECO:0000313" key="2">
    <source>
        <dbReference type="EMBL" id="KAG9336572.1"/>
    </source>
</evidence>
<dbReference type="OrthoDB" id="10262564at2759"/>
<dbReference type="Proteomes" id="UP000824540">
    <property type="component" value="Unassembled WGS sequence"/>
</dbReference>
<evidence type="ECO:0000256" key="1">
    <source>
        <dbReference type="SAM" id="MobiDB-lite"/>
    </source>
</evidence>